<protein>
    <submittedName>
        <fullName evidence="1">Uncharacterized protein</fullName>
    </submittedName>
</protein>
<evidence type="ECO:0000313" key="1">
    <source>
        <dbReference type="EMBL" id="GJN31860.1"/>
    </source>
</evidence>
<dbReference type="EMBL" id="BQKI01000083">
    <property type="protein sequence ID" value="GJN31860.1"/>
    <property type="molecule type" value="Genomic_DNA"/>
</dbReference>
<evidence type="ECO:0000313" key="2">
    <source>
        <dbReference type="Proteomes" id="UP001054889"/>
    </source>
</evidence>
<dbReference type="AlphaFoldDB" id="A0AAV5FC31"/>
<name>A0AAV5FC31_ELECO</name>
<dbReference type="Proteomes" id="UP001054889">
    <property type="component" value="Unassembled WGS sequence"/>
</dbReference>
<sequence length="62" mass="6807">MKKIRKERKKGVNSLIILAAWSISKHCNACVFEGVTPSVNTILCALKEEFGVFCLAGAKKLL</sequence>
<organism evidence="1 2">
    <name type="scientific">Eleusine coracana subsp. coracana</name>
    <dbReference type="NCBI Taxonomy" id="191504"/>
    <lineage>
        <taxon>Eukaryota</taxon>
        <taxon>Viridiplantae</taxon>
        <taxon>Streptophyta</taxon>
        <taxon>Embryophyta</taxon>
        <taxon>Tracheophyta</taxon>
        <taxon>Spermatophyta</taxon>
        <taxon>Magnoliopsida</taxon>
        <taxon>Liliopsida</taxon>
        <taxon>Poales</taxon>
        <taxon>Poaceae</taxon>
        <taxon>PACMAD clade</taxon>
        <taxon>Chloridoideae</taxon>
        <taxon>Cynodonteae</taxon>
        <taxon>Eleusininae</taxon>
        <taxon>Eleusine</taxon>
    </lineage>
</organism>
<gene>
    <name evidence="1" type="primary">gb20311</name>
    <name evidence="1" type="ORF">PR202_gb20311</name>
</gene>
<keyword evidence="2" id="KW-1185">Reference proteome</keyword>
<reference evidence="1" key="1">
    <citation type="journal article" date="2018" name="DNA Res.">
        <title>Multiple hybrid de novo genome assembly of finger millet, an orphan allotetraploid crop.</title>
        <authorList>
            <person name="Hatakeyama M."/>
            <person name="Aluri S."/>
            <person name="Balachadran M.T."/>
            <person name="Sivarajan S.R."/>
            <person name="Patrignani A."/>
            <person name="Gruter S."/>
            <person name="Poveda L."/>
            <person name="Shimizu-Inatsugi R."/>
            <person name="Baeten J."/>
            <person name="Francoijs K.J."/>
            <person name="Nataraja K.N."/>
            <person name="Reddy Y.A.N."/>
            <person name="Phadnis S."/>
            <person name="Ravikumar R.L."/>
            <person name="Schlapbach R."/>
            <person name="Sreeman S.M."/>
            <person name="Shimizu K.K."/>
        </authorList>
    </citation>
    <scope>NUCLEOTIDE SEQUENCE</scope>
</reference>
<proteinExistence type="predicted"/>
<reference evidence="1" key="2">
    <citation type="submission" date="2021-12" db="EMBL/GenBank/DDBJ databases">
        <title>Resequencing data analysis of finger millet.</title>
        <authorList>
            <person name="Hatakeyama M."/>
            <person name="Aluri S."/>
            <person name="Balachadran M.T."/>
            <person name="Sivarajan S.R."/>
            <person name="Poveda L."/>
            <person name="Shimizu-Inatsugi R."/>
            <person name="Schlapbach R."/>
            <person name="Sreeman S.M."/>
            <person name="Shimizu K.K."/>
        </authorList>
    </citation>
    <scope>NUCLEOTIDE SEQUENCE</scope>
</reference>
<accession>A0AAV5FC31</accession>
<comment type="caution">
    <text evidence="1">The sequence shown here is derived from an EMBL/GenBank/DDBJ whole genome shotgun (WGS) entry which is preliminary data.</text>
</comment>